<dbReference type="Pfam" id="PF05869">
    <property type="entry name" value="Dam"/>
    <property type="match status" value="1"/>
</dbReference>
<dbReference type="GO" id="GO:0003677">
    <property type="term" value="F:DNA binding"/>
    <property type="evidence" value="ECO:0007669"/>
    <property type="project" value="InterPro"/>
</dbReference>
<dbReference type="AlphaFoldDB" id="A0A532VAM1"/>
<evidence type="ECO:0000313" key="1">
    <source>
        <dbReference type="EMBL" id="TKJ44249.1"/>
    </source>
</evidence>
<organism evidence="1 2">
    <name type="scientific">candidate division TA06 bacterium B3_TA06</name>
    <dbReference type="NCBI Taxonomy" id="2012487"/>
    <lineage>
        <taxon>Bacteria</taxon>
        <taxon>Bacteria division TA06</taxon>
    </lineage>
</organism>
<dbReference type="Proteomes" id="UP000317778">
    <property type="component" value="Unassembled WGS sequence"/>
</dbReference>
<dbReference type="EMBL" id="NJBO01000001">
    <property type="protein sequence ID" value="TKJ44249.1"/>
    <property type="molecule type" value="Genomic_DNA"/>
</dbReference>
<accession>A0A532VAM1</accession>
<gene>
    <name evidence="1" type="ORF">CEE36_00465</name>
</gene>
<keyword evidence="1" id="KW-0808">Transferase</keyword>
<proteinExistence type="predicted"/>
<dbReference type="GO" id="GO:0032259">
    <property type="term" value="P:methylation"/>
    <property type="evidence" value="ECO:0007669"/>
    <property type="project" value="UniProtKB-KW"/>
</dbReference>
<dbReference type="InterPro" id="IPR008593">
    <property type="entry name" value="Dam_MeTrfase"/>
</dbReference>
<evidence type="ECO:0000313" key="2">
    <source>
        <dbReference type="Proteomes" id="UP000317778"/>
    </source>
</evidence>
<dbReference type="GO" id="GO:0009307">
    <property type="term" value="P:DNA restriction-modification system"/>
    <property type="evidence" value="ECO:0007669"/>
    <property type="project" value="InterPro"/>
</dbReference>
<name>A0A532VAM1_UNCT6</name>
<reference evidence="1 2" key="1">
    <citation type="submission" date="2017-06" db="EMBL/GenBank/DDBJ databases">
        <title>Novel microbial phyla capable of carbon fixation and sulfur reduction in deep-sea sediments.</title>
        <authorList>
            <person name="Huang J."/>
            <person name="Baker B."/>
            <person name="Wang Y."/>
        </authorList>
    </citation>
    <scope>NUCLEOTIDE SEQUENCE [LARGE SCALE GENOMIC DNA]</scope>
    <source>
        <strain evidence="1">B3_TA06</strain>
    </source>
</reference>
<sequence length="194" mass="22194">MTAGRKQNTLSQDWGTPQEYVDAVKQVFGGGIELDPCSNKFSIVQAKTEYQLPSHDGLSESWDFKRIYVNPPYGADRERGTTIKDWLRKCAEAHRKYESEVLALIPVATNTSHWKNYIWGRAAAVCFLYDTRLRFLVNGVNWGKGAPMACAMIYWGVNYDAFFETFIRFGAVVDIRSLIEKRIGQKHTKMMLPL</sequence>
<comment type="caution">
    <text evidence="1">The sequence shown here is derived from an EMBL/GenBank/DDBJ whole genome shotgun (WGS) entry which is preliminary data.</text>
</comment>
<dbReference type="GO" id="GO:0009007">
    <property type="term" value="F:site-specific DNA-methyltransferase (adenine-specific) activity"/>
    <property type="evidence" value="ECO:0007669"/>
    <property type="project" value="InterPro"/>
</dbReference>
<protein>
    <submittedName>
        <fullName evidence="1">N-6 DNA methylase</fullName>
    </submittedName>
</protein>
<keyword evidence="1" id="KW-0489">Methyltransferase</keyword>